<dbReference type="InterPro" id="IPR013762">
    <property type="entry name" value="Integrase-like_cat_sf"/>
</dbReference>
<dbReference type="InterPro" id="IPR011010">
    <property type="entry name" value="DNA_brk_join_enz"/>
</dbReference>
<keyword evidence="5" id="KW-1185">Reference proteome</keyword>
<accession>A0ABU8J4I4</accession>
<evidence type="ECO:0000313" key="5">
    <source>
        <dbReference type="Proteomes" id="UP001386437"/>
    </source>
</evidence>
<dbReference type="Pfam" id="PF12834">
    <property type="entry name" value="Phage_int_SAM_2"/>
    <property type="match status" value="1"/>
</dbReference>
<keyword evidence="1" id="KW-0233">DNA recombination</keyword>
<feature type="region of interest" description="Disordered" evidence="2">
    <location>
        <begin position="427"/>
        <end position="471"/>
    </location>
</feature>
<evidence type="ECO:0000256" key="1">
    <source>
        <dbReference type="ARBA" id="ARBA00023172"/>
    </source>
</evidence>
<feature type="domain" description="Tyr recombinase" evidence="3">
    <location>
        <begin position="144"/>
        <end position="355"/>
    </location>
</feature>
<evidence type="ECO:0000313" key="4">
    <source>
        <dbReference type="EMBL" id="MEI6002890.1"/>
    </source>
</evidence>
<proteinExistence type="predicted"/>
<dbReference type="EMBL" id="JACFYJ010000140">
    <property type="protein sequence ID" value="MEI6002890.1"/>
    <property type="molecule type" value="Genomic_DNA"/>
</dbReference>
<evidence type="ECO:0000256" key="2">
    <source>
        <dbReference type="SAM" id="MobiDB-lite"/>
    </source>
</evidence>
<dbReference type="Proteomes" id="UP001386437">
    <property type="component" value="Unassembled WGS sequence"/>
</dbReference>
<sequence length="471" mass="52399">MTRFDIRSEAGKPHIRPIAIPKPAGWRALVQEVISPNVKKRVNGRVASHRTQELNSRVIFHCFNTWHQQLGMRIMNPYNLAEKHIAALVRYWYEEQKAASTMRNDLSILRKFCGWLGKPNLVKPLDYYLPGVDRERLKVSTVANKTKSWSANGVDLEAKLKEAFELDHTMGMLLSMQLAFGLRKKEALCVRPWVSDQRDLGHAAFILYTRDGTKGGRQRLIPIEFEFQVRVLDYVKAHTAKRNSLGWRKTRRGKDATLKSNLKEYEACMGELGMTRANGSIVTGHGLRAEFAENCALLEGFVPGTLGGRADQLSREDLKNAQVRVSERLGHSSSRKTLAYYGNFKKSDGPAEEGRGADVEVAEATSENVGAKGPMWLSSPFNATVTSPLKFINTYYQGAPEGRVRPTEDAPPVVITAPLVNRVVKRDGPEKAAEAKAVSKPSRQPMPDPRLASVGENIGTSGSSSGQYPRT</sequence>
<feature type="compositionally biased region" description="Polar residues" evidence="2">
    <location>
        <begin position="458"/>
        <end position="471"/>
    </location>
</feature>
<dbReference type="Pfam" id="PF12835">
    <property type="entry name" value="Integrase_1"/>
    <property type="match status" value="1"/>
</dbReference>
<dbReference type="SUPFAM" id="SSF56349">
    <property type="entry name" value="DNA breaking-rejoining enzymes"/>
    <property type="match status" value="1"/>
</dbReference>
<protein>
    <submittedName>
        <fullName evidence="4">Integrase domain-containing protein</fullName>
    </submittedName>
</protein>
<name>A0ABU8J4I4_9BURK</name>
<organism evidence="4 5">
    <name type="scientific">Paraburkholderia bengalensis</name>
    <dbReference type="NCBI Taxonomy" id="2747562"/>
    <lineage>
        <taxon>Bacteria</taxon>
        <taxon>Pseudomonadati</taxon>
        <taxon>Pseudomonadota</taxon>
        <taxon>Betaproteobacteria</taxon>
        <taxon>Burkholderiales</taxon>
        <taxon>Burkholderiaceae</taxon>
        <taxon>Paraburkholderia</taxon>
    </lineage>
</organism>
<reference evidence="4 5" key="1">
    <citation type="journal article" date="2022" name="Arch. Microbiol.">
        <title>Paraburkholderia bengalensis sp. nov. isolated from roots of Oryza sativa, IR64.</title>
        <authorList>
            <person name="Nag P."/>
            <person name="Mondal N."/>
            <person name="Sarkar J."/>
            <person name="Das S."/>
        </authorList>
    </citation>
    <scope>NUCLEOTIDE SEQUENCE [LARGE SCALE GENOMIC DNA]</scope>
    <source>
        <strain evidence="4 5">IR64_4_BI</strain>
    </source>
</reference>
<dbReference type="InterPro" id="IPR024457">
    <property type="entry name" value="Putative_integrase_N"/>
</dbReference>
<dbReference type="InterPro" id="IPR024456">
    <property type="entry name" value="Integrase_catalytic_putative"/>
</dbReference>
<dbReference type="InterPro" id="IPR002104">
    <property type="entry name" value="Integrase_catalytic"/>
</dbReference>
<comment type="caution">
    <text evidence="4">The sequence shown here is derived from an EMBL/GenBank/DDBJ whole genome shotgun (WGS) entry which is preliminary data.</text>
</comment>
<gene>
    <name evidence="4" type="ORF">H3V53_39130</name>
</gene>
<dbReference type="Gene3D" id="1.10.443.10">
    <property type="entry name" value="Intergrase catalytic core"/>
    <property type="match status" value="1"/>
</dbReference>
<evidence type="ECO:0000259" key="3">
    <source>
        <dbReference type="PROSITE" id="PS51898"/>
    </source>
</evidence>
<dbReference type="PROSITE" id="PS51898">
    <property type="entry name" value="TYR_RECOMBINASE"/>
    <property type="match status" value="1"/>
</dbReference>
<dbReference type="RefSeq" id="WP_336602474.1">
    <property type="nucleotide sequence ID" value="NZ_JACFYJ010000140.1"/>
</dbReference>